<dbReference type="InterPro" id="IPR041006">
    <property type="entry name" value="Morc_S5"/>
</dbReference>
<dbReference type="AlphaFoldDB" id="A0AAV4DDR0"/>
<dbReference type="InterPro" id="IPR045261">
    <property type="entry name" value="MORC_ATPase"/>
</dbReference>
<dbReference type="PANTHER" id="PTHR23336">
    <property type="entry name" value="ZINC FINGER CW-TYPE COILED-COIL DOMAIN PROTEIN 3"/>
    <property type="match status" value="1"/>
</dbReference>
<evidence type="ECO:0000313" key="3">
    <source>
        <dbReference type="Proteomes" id="UP000735302"/>
    </source>
</evidence>
<dbReference type="GO" id="GO:0005634">
    <property type="term" value="C:nucleus"/>
    <property type="evidence" value="ECO:0007669"/>
    <property type="project" value="TreeGrafter"/>
</dbReference>
<reference evidence="2 3" key="1">
    <citation type="journal article" date="2021" name="Elife">
        <title>Chloroplast acquisition without the gene transfer in kleptoplastic sea slugs, Plakobranchus ocellatus.</title>
        <authorList>
            <person name="Maeda T."/>
            <person name="Takahashi S."/>
            <person name="Yoshida T."/>
            <person name="Shimamura S."/>
            <person name="Takaki Y."/>
            <person name="Nagai Y."/>
            <person name="Toyoda A."/>
            <person name="Suzuki Y."/>
            <person name="Arimoto A."/>
            <person name="Ishii H."/>
            <person name="Satoh N."/>
            <person name="Nishiyama T."/>
            <person name="Hasebe M."/>
            <person name="Maruyama T."/>
            <person name="Minagawa J."/>
            <person name="Obokata J."/>
            <person name="Shigenobu S."/>
        </authorList>
    </citation>
    <scope>NUCLEOTIDE SEQUENCE [LARGE SCALE GENOMIC DNA]</scope>
</reference>
<comment type="caution">
    <text evidence="2">The sequence shown here is derived from an EMBL/GenBank/DDBJ whole genome shotgun (WGS) entry which is preliminary data.</text>
</comment>
<dbReference type="Pfam" id="PF17942">
    <property type="entry name" value="Morc6_S5"/>
    <property type="match status" value="1"/>
</dbReference>
<dbReference type="PANTHER" id="PTHR23336:SF76">
    <property type="entry name" value="MORC S5 DOMAIN-CONTAINING PROTEIN"/>
    <property type="match status" value="1"/>
</dbReference>
<feature type="domain" description="Morc S5" evidence="1">
    <location>
        <begin position="80"/>
        <end position="221"/>
    </location>
</feature>
<keyword evidence="3" id="KW-1185">Reference proteome</keyword>
<proteinExistence type="predicted"/>
<gene>
    <name evidence="2" type="ORF">PoB_006891300</name>
</gene>
<evidence type="ECO:0000259" key="1">
    <source>
        <dbReference type="Pfam" id="PF17942"/>
    </source>
</evidence>
<name>A0AAV4DDR0_9GAST</name>
<organism evidence="2 3">
    <name type="scientific">Plakobranchus ocellatus</name>
    <dbReference type="NCBI Taxonomy" id="259542"/>
    <lineage>
        <taxon>Eukaryota</taxon>
        <taxon>Metazoa</taxon>
        <taxon>Spiralia</taxon>
        <taxon>Lophotrochozoa</taxon>
        <taxon>Mollusca</taxon>
        <taxon>Gastropoda</taxon>
        <taxon>Heterobranchia</taxon>
        <taxon>Euthyneura</taxon>
        <taxon>Panpulmonata</taxon>
        <taxon>Sacoglossa</taxon>
        <taxon>Placobranchoidea</taxon>
        <taxon>Plakobranchidae</taxon>
        <taxon>Plakobranchus</taxon>
    </lineage>
</organism>
<dbReference type="EMBL" id="BLXT01007807">
    <property type="protein sequence ID" value="GFO42408.1"/>
    <property type="molecule type" value="Genomic_DNA"/>
</dbReference>
<sequence>MQKHLDAILKFSVYSDEEELKKELQALGRAKTGTKIVISNLSRLKNGNLELDFSSDKEDIRCCGADTPSEVHHTFEYRQSLREYCSLLYLKPRVKIIIRGKKVKSKLISKSLTHSRTDAYAPRELRRPVEITFGFSAKKRRDKNNCLMFYHENRLIKVFERPGYQGNPMSKWIHTDGYGTGLVGVASVDFLEPSNNKQDFVRDSKFTQTMRNIVLKLNKYWDEMEPVVSKQSNIRQTRSSIRTHVLAPLPSWTDLHLQAYSGTHVQLDSLALQACFCTYAQLVRLALLSTSMFWHPCPARQTCPAIHKHVLAPMSS</sequence>
<evidence type="ECO:0000313" key="2">
    <source>
        <dbReference type="EMBL" id="GFO42408.1"/>
    </source>
</evidence>
<accession>A0AAV4DDR0</accession>
<dbReference type="GO" id="GO:0016887">
    <property type="term" value="F:ATP hydrolysis activity"/>
    <property type="evidence" value="ECO:0007669"/>
    <property type="project" value="InterPro"/>
</dbReference>
<dbReference type="Proteomes" id="UP000735302">
    <property type="component" value="Unassembled WGS sequence"/>
</dbReference>
<protein>
    <submittedName>
        <fullName evidence="2">MORC family CW-type Zinc finger protein 3</fullName>
    </submittedName>
</protein>